<feature type="domain" description="AB hydrolase-1" evidence="1">
    <location>
        <begin position="42"/>
        <end position="295"/>
    </location>
</feature>
<keyword evidence="3" id="KW-1185">Reference proteome</keyword>
<gene>
    <name evidence="2" type="ORF">GCM10011489_34740</name>
</gene>
<name>A0A916THG8_9ACTN</name>
<dbReference type="EMBL" id="BMGC01000038">
    <property type="protein sequence ID" value="GGB44295.1"/>
    <property type="molecule type" value="Genomic_DNA"/>
</dbReference>
<keyword evidence="2" id="KW-0378">Hydrolase</keyword>
<dbReference type="Pfam" id="PF12697">
    <property type="entry name" value="Abhydrolase_6"/>
    <property type="match status" value="1"/>
</dbReference>
<dbReference type="RefSeq" id="WP_188588181.1">
    <property type="nucleotide sequence ID" value="NZ_BMGC01000038.1"/>
</dbReference>
<dbReference type="InterPro" id="IPR029058">
    <property type="entry name" value="AB_hydrolase_fold"/>
</dbReference>
<dbReference type="GO" id="GO:0016020">
    <property type="term" value="C:membrane"/>
    <property type="evidence" value="ECO:0007669"/>
    <property type="project" value="TreeGrafter"/>
</dbReference>
<dbReference type="PANTHER" id="PTHR43798:SF33">
    <property type="entry name" value="HYDROLASE, PUTATIVE (AFU_ORTHOLOGUE AFUA_2G14860)-RELATED"/>
    <property type="match status" value="1"/>
</dbReference>
<dbReference type="InterPro" id="IPR000639">
    <property type="entry name" value="Epox_hydrolase-like"/>
</dbReference>
<evidence type="ECO:0000313" key="3">
    <source>
        <dbReference type="Proteomes" id="UP000621454"/>
    </source>
</evidence>
<accession>A0A916THG8</accession>
<reference evidence="2" key="1">
    <citation type="journal article" date="2014" name="Int. J. Syst. Evol. Microbiol.">
        <title>Complete genome sequence of Corynebacterium casei LMG S-19264T (=DSM 44701T), isolated from a smear-ripened cheese.</title>
        <authorList>
            <consortium name="US DOE Joint Genome Institute (JGI-PGF)"/>
            <person name="Walter F."/>
            <person name="Albersmeier A."/>
            <person name="Kalinowski J."/>
            <person name="Ruckert C."/>
        </authorList>
    </citation>
    <scope>NUCLEOTIDE SEQUENCE</scope>
    <source>
        <strain evidence="2">CGMCC 1.12827</strain>
    </source>
</reference>
<reference evidence="2" key="2">
    <citation type="submission" date="2020-09" db="EMBL/GenBank/DDBJ databases">
        <authorList>
            <person name="Sun Q."/>
            <person name="Zhou Y."/>
        </authorList>
    </citation>
    <scope>NUCLEOTIDE SEQUENCE</scope>
    <source>
        <strain evidence="2">CGMCC 1.12827</strain>
    </source>
</reference>
<dbReference type="InterPro" id="IPR050266">
    <property type="entry name" value="AB_hydrolase_sf"/>
</dbReference>
<evidence type="ECO:0000259" key="1">
    <source>
        <dbReference type="Pfam" id="PF12697"/>
    </source>
</evidence>
<organism evidence="2 3">
    <name type="scientific">Gordonia jinhuaensis</name>
    <dbReference type="NCBI Taxonomy" id="1517702"/>
    <lineage>
        <taxon>Bacteria</taxon>
        <taxon>Bacillati</taxon>
        <taxon>Actinomycetota</taxon>
        <taxon>Actinomycetes</taxon>
        <taxon>Mycobacteriales</taxon>
        <taxon>Gordoniaceae</taxon>
        <taxon>Gordonia</taxon>
    </lineage>
</organism>
<dbReference type="SUPFAM" id="SSF53474">
    <property type="entry name" value="alpha/beta-Hydrolases"/>
    <property type="match status" value="1"/>
</dbReference>
<proteinExistence type="predicted"/>
<sequence length="309" mass="34456">MSGDPRTPASPGDADRDAAGEFIEVAGLQVHTLRDGQGPPILLLAALGSNWFDLQPLTVELRDHWQVLRYDRPGYGLSQPRQFGRVPTLQGEIDRIRAVLDHAGADKAVLVAHSMASLYAEGFARALPDRVSGIVMIEGSYVTVPWRIVPPRLRVIDGHLLIAAVEAIGITRPLLKRFGANRLRAMFLPAPPGGFTDHEKTWAPRVFGGHNMLLATITENAAFPTENLSLRQLRRDRDLPEVPKAVIAALPRGRRWARIWATKQKSYSRMLGAKFHAIRPARHFVILERPHEVAEIIDETFGRTHEETR</sequence>
<dbReference type="Gene3D" id="3.40.50.1820">
    <property type="entry name" value="alpha/beta hydrolase"/>
    <property type="match status" value="1"/>
</dbReference>
<dbReference type="Proteomes" id="UP000621454">
    <property type="component" value="Unassembled WGS sequence"/>
</dbReference>
<evidence type="ECO:0000313" key="2">
    <source>
        <dbReference type="EMBL" id="GGB44295.1"/>
    </source>
</evidence>
<dbReference type="GO" id="GO:0016787">
    <property type="term" value="F:hydrolase activity"/>
    <property type="evidence" value="ECO:0007669"/>
    <property type="project" value="UniProtKB-KW"/>
</dbReference>
<dbReference type="PRINTS" id="PR00412">
    <property type="entry name" value="EPOXHYDRLASE"/>
</dbReference>
<dbReference type="AlphaFoldDB" id="A0A916THG8"/>
<dbReference type="InterPro" id="IPR000073">
    <property type="entry name" value="AB_hydrolase_1"/>
</dbReference>
<dbReference type="PANTHER" id="PTHR43798">
    <property type="entry name" value="MONOACYLGLYCEROL LIPASE"/>
    <property type="match status" value="1"/>
</dbReference>
<protein>
    <submittedName>
        <fullName evidence="2">Alpha/beta hydrolase</fullName>
    </submittedName>
</protein>
<comment type="caution">
    <text evidence="2">The sequence shown here is derived from an EMBL/GenBank/DDBJ whole genome shotgun (WGS) entry which is preliminary data.</text>
</comment>